<evidence type="ECO:0000256" key="1">
    <source>
        <dbReference type="SAM" id="Phobius"/>
    </source>
</evidence>
<keyword evidence="1" id="KW-0472">Membrane</keyword>
<keyword evidence="1" id="KW-1133">Transmembrane helix</keyword>
<keyword evidence="3" id="KW-1185">Reference proteome</keyword>
<keyword evidence="1" id="KW-0812">Transmembrane</keyword>
<proteinExistence type="predicted"/>
<evidence type="ECO:0000313" key="3">
    <source>
        <dbReference type="Proteomes" id="UP000596742"/>
    </source>
</evidence>
<dbReference type="Proteomes" id="UP000596742">
    <property type="component" value="Unassembled WGS sequence"/>
</dbReference>
<evidence type="ECO:0000313" key="2">
    <source>
        <dbReference type="EMBL" id="VDI34896.1"/>
    </source>
</evidence>
<dbReference type="EMBL" id="UYJE01005187">
    <property type="protein sequence ID" value="VDI34896.1"/>
    <property type="molecule type" value="Genomic_DNA"/>
</dbReference>
<name>A0A8B6EIW4_MYTGA</name>
<dbReference type="AlphaFoldDB" id="A0A8B6EIW4"/>
<comment type="caution">
    <text evidence="2">The sequence shown here is derived from an EMBL/GenBank/DDBJ whole genome shotgun (WGS) entry which is preliminary data.</text>
</comment>
<feature type="transmembrane region" description="Helical" evidence="1">
    <location>
        <begin position="30"/>
        <end position="51"/>
    </location>
</feature>
<accession>A0A8B6EIW4</accession>
<organism evidence="2 3">
    <name type="scientific">Mytilus galloprovincialis</name>
    <name type="common">Mediterranean mussel</name>
    <dbReference type="NCBI Taxonomy" id="29158"/>
    <lineage>
        <taxon>Eukaryota</taxon>
        <taxon>Metazoa</taxon>
        <taxon>Spiralia</taxon>
        <taxon>Lophotrochozoa</taxon>
        <taxon>Mollusca</taxon>
        <taxon>Bivalvia</taxon>
        <taxon>Autobranchia</taxon>
        <taxon>Pteriomorphia</taxon>
        <taxon>Mytilida</taxon>
        <taxon>Mytiloidea</taxon>
        <taxon>Mytilidae</taxon>
        <taxon>Mytilinae</taxon>
        <taxon>Mytilus</taxon>
    </lineage>
</organism>
<protein>
    <submittedName>
        <fullName evidence="2">Uncharacterized protein</fullName>
    </submittedName>
</protein>
<gene>
    <name evidence="2" type="ORF">MGAL_10B076320</name>
</gene>
<reference evidence="2" key="1">
    <citation type="submission" date="2018-11" db="EMBL/GenBank/DDBJ databases">
        <authorList>
            <person name="Alioto T."/>
            <person name="Alioto T."/>
        </authorList>
    </citation>
    <scope>NUCLEOTIDE SEQUENCE</scope>
</reference>
<sequence length="84" mass="9437">MGIDTDRWIRSSCSVLGLYLSTRDLKQIDGYFYCISSGILGIIKLVGYIVYLKKVGFTADGYIYGCDSQNSDIDADKKLETTKY</sequence>